<gene>
    <name evidence="1" type="ORF">SAMN05661044_00967</name>
</gene>
<protein>
    <submittedName>
        <fullName evidence="1">Protein FlbD</fullName>
    </submittedName>
</protein>
<organism evidence="1 2">
    <name type="scientific">Olivibacter domesticus</name>
    <name type="common">Pseudosphingobacterium domesticum</name>
    <dbReference type="NCBI Taxonomy" id="407022"/>
    <lineage>
        <taxon>Bacteria</taxon>
        <taxon>Pseudomonadati</taxon>
        <taxon>Bacteroidota</taxon>
        <taxon>Sphingobacteriia</taxon>
        <taxon>Sphingobacteriales</taxon>
        <taxon>Sphingobacteriaceae</taxon>
        <taxon>Olivibacter</taxon>
    </lineage>
</organism>
<accession>A0A1H7JB07</accession>
<dbReference type="OrthoDB" id="799042at2"/>
<dbReference type="RefSeq" id="WP_093319202.1">
    <property type="nucleotide sequence ID" value="NZ_FOAF01000001.1"/>
</dbReference>
<evidence type="ECO:0000313" key="1">
    <source>
        <dbReference type="EMBL" id="SEK71881.1"/>
    </source>
</evidence>
<keyword evidence="2" id="KW-1185">Reference proteome</keyword>
<dbReference type="EMBL" id="FOAF01000001">
    <property type="protein sequence ID" value="SEK71881.1"/>
    <property type="molecule type" value="Genomic_DNA"/>
</dbReference>
<dbReference type="Proteomes" id="UP000199421">
    <property type="component" value="Unassembled WGS sequence"/>
</dbReference>
<name>A0A1H7JB07_OLID1</name>
<sequence>MSNFLKVIHPTGQVEWINIDHIFSFYPLENPSPTQQTVIKLINGSKVTISQTVDEILKQVNL</sequence>
<proteinExistence type="predicted"/>
<dbReference type="AlphaFoldDB" id="A0A1H7JB07"/>
<evidence type="ECO:0000313" key="2">
    <source>
        <dbReference type="Proteomes" id="UP000199421"/>
    </source>
</evidence>
<reference evidence="2" key="1">
    <citation type="submission" date="2016-10" db="EMBL/GenBank/DDBJ databases">
        <authorList>
            <person name="Varghese N."/>
            <person name="Submissions S."/>
        </authorList>
    </citation>
    <scope>NUCLEOTIDE SEQUENCE [LARGE SCALE GENOMIC DNA]</scope>
    <source>
        <strain evidence="2">DSM 18733</strain>
    </source>
</reference>